<evidence type="ECO:0000313" key="5">
    <source>
        <dbReference type="Proteomes" id="UP000479000"/>
    </source>
</evidence>
<evidence type="ECO:0000259" key="3">
    <source>
        <dbReference type="Pfam" id="PF12697"/>
    </source>
</evidence>
<reference evidence="4 5" key="1">
    <citation type="submission" date="2020-02" db="EMBL/GenBank/DDBJ databases">
        <authorList>
            <person name="Ferguson B K."/>
        </authorList>
    </citation>
    <scope>NUCLEOTIDE SEQUENCE [LARGE SCALE GENOMIC DNA]</scope>
</reference>
<sequence>MKAKMSVQVVVKLKANLKRETVFAKMLRPVLLLRPFARAFHATPSLNLNPKNVEEVRIPVPWGHIAGKWWGPRGEELIVAVHGWQDNAGSWDPFLERLPGNRSVLAVDFPGQGLSSHLPPFAHYSFLEMPLVLKRVVNYLNKPVHLLGHSGGSAACFLFACTFPEDVLSYCGIDYLAYCYKKESNRVTHLAKAIDAHLNLSARDAKKAKRHSWEEAKERWVVSTKGSVTPASAEILMRRGVIKCPDGKVAFSRDNRLKNADLNLLHVEQLRSIVADFKVATCLLRGLQSEYFFERGVKHFPEVLDILKNQCRLYEYHEIDGNHHFHMDKAEEVVDLYESFLAKVGSRWWGPIDEQPLLALHGLFDNAASFDLLAAHLAEVPALLAVDLPGHGLSSHVGKGLSWSYTAMLSALRFAIKQHFKWPKAYLLGHSYGSTLALSYAGLFPAETAVMVNIDCARAVNAASCDDGPATIRRNGERMLAIENRAPSKKTMTYGEAVEKIFAKRKRKMTAEQCGILASRSLTNVGGGRYIFNDDLRMACPSIGRHTFHGYDALVENVRCSVLNIAASEGLLMGQNMAVVKKHLAIMGKNCQIVDSRVVVGGHHVHMDKPEEVAAAVDEFWRSSVKFRRDESSISSETYLVNHHFKWPHVDFLSHSFGSCSAFAYAGLFPKHVRKYVSLDCARLNMATRAEPNPTFLQIAVQSTLDAEEYENAPLPFEDHVANFMEIRRDKGGALTEKSSKILLARNLRQIESGEFVENVDPRLPMYTGLLPESTLDELARRITCELLSVRFTDGVLRGARKEAYEKQIDLMRKTSKNLIAVDIEGNHHAHLENPECVAPVINEMLT</sequence>
<comment type="similarity">
    <text evidence="1">Belongs to the AB hydrolase superfamily.</text>
</comment>
<proteinExistence type="inferred from homology"/>
<feature type="domain" description="AB hydrolase-1" evidence="3">
    <location>
        <begin position="358"/>
        <end position="616"/>
    </location>
</feature>
<dbReference type="EMBL" id="CADCXU010023059">
    <property type="protein sequence ID" value="CAB0010578.1"/>
    <property type="molecule type" value="Genomic_DNA"/>
</dbReference>
<dbReference type="Proteomes" id="UP000479000">
    <property type="component" value="Unassembled WGS sequence"/>
</dbReference>
<dbReference type="PANTHER" id="PTHR43798">
    <property type="entry name" value="MONOACYLGLYCEROL LIPASE"/>
    <property type="match status" value="1"/>
</dbReference>
<keyword evidence="5" id="KW-1185">Reference proteome</keyword>
<dbReference type="Pfam" id="PF12697">
    <property type="entry name" value="Abhydrolase_6"/>
    <property type="match status" value="2"/>
</dbReference>
<evidence type="ECO:0000256" key="2">
    <source>
        <dbReference type="ARBA" id="ARBA00022801"/>
    </source>
</evidence>
<dbReference type="AlphaFoldDB" id="A0A6H5H3N0"/>
<dbReference type="InterPro" id="IPR000073">
    <property type="entry name" value="AB_hydrolase_1"/>
</dbReference>
<dbReference type="InterPro" id="IPR050266">
    <property type="entry name" value="AB_hydrolase_sf"/>
</dbReference>
<dbReference type="PANTHER" id="PTHR43798:SF14">
    <property type="entry name" value="SERINE HYDROLASE-LIKE PROTEIN DDB_G0286239"/>
    <property type="match status" value="1"/>
</dbReference>
<organism evidence="4 5">
    <name type="scientific">Nesidiocoris tenuis</name>
    <dbReference type="NCBI Taxonomy" id="355587"/>
    <lineage>
        <taxon>Eukaryota</taxon>
        <taxon>Metazoa</taxon>
        <taxon>Ecdysozoa</taxon>
        <taxon>Arthropoda</taxon>
        <taxon>Hexapoda</taxon>
        <taxon>Insecta</taxon>
        <taxon>Pterygota</taxon>
        <taxon>Neoptera</taxon>
        <taxon>Paraneoptera</taxon>
        <taxon>Hemiptera</taxon>
        <taxon>Heteroptera</taxon>
        <taxon>Panheteroptera</taxon>
        <taxon>Cimicomorpha</taxon>
        <taxon>Miridae</taxon>
        <taxon>Dicyphina</taxon>
        <taxon>Nesidiocoris</taxon>
    </lineage>
</organism>
<dbReference type="Gene3D" id="3.40.50.1820">
    <property type="entry name" value="alpha/beta hydrolase"/>
    <property type="match status" value="3"/>
</dbReference>
<protein>
    <recommendedName>
        <fullName evidence="3">AB hydrolase-1 domain-containing protein</fullName>
    </recommendedName>
</protein>
<dbReference type="GO" id="GO:0016020">
    <property type="term" value="C:membrane"/>
    <property type="evidence" value="ECO:0007669"/>
    <property type="project" value="TreeGrafter"/>
</dbReference>
<dbReference type="SUPFAM" id="SSF53474">
    <property type="entry name" value="alpha/beta-Hydrolases"/>
    <property type="match status" value="3"/>
</dbReference>
<gene>
    <name evidence="4" type="ORF">NTEN_LOCUS15619</name>
</gene>
<dbReference type="InterPro" id="IPR029058">
    <property type="entry name" value="AB_hydrolase_fold"/>
</dbReference>
<name>A0A6H5H3N0_9HEMI</name>
<feature type="domain" description="AB hydrolase-1" evidence="3">
    <location>
        <begin position="78"/>
        <end position="335"/>
    </location>
</feature>
<dbReference type="OrthoDB" id="190201at2759"/>
<evidence type="ECO:0000256" key="1">
    <source>
        <dbReference type="ARBA" id="ARBA00008645"/>
    </source>
</evidence>
<accession>A0A6H5H3N0</accession>
<keyword evidence="2" id="KW-0378">Hydrolase</keyword>
<dbReference type="GO" id="GO:0016787">
    <property type="term" value="F:hydrolase activity"/>
    <property type="evidence" value="ECO:0007669"/>
    <property type="project" value="UniProtKB-KW"/>
</dbReference>
<evidence type="ECO:0000313" key="4">
    <source>
        <dbReference type="EMBL" id="CAB0010578.1"/>
    </source>
</evidence>